<feature type="region of interest" description="Disordered" evidence="1">
    <location>
        <begin position="261"/>
        <end position="325"/>
    </location>
</feature>
<dbReference type="Proteomes" id="UP000005744">
    <property type="component" value="Unassembled WGS sequence"/>
</dbReference>
<dbReference type="Pfam" id="PF09839">
    <property type="entry name" value="DUF2066"/>
    <property type="match status" value="1"/>
</dbReference>
<name>I3CIW0_9GAMM</name>
<evidence type="ECO:0000313" key="2">
    <source>
        <dbReference type="EMBL" id="EIJ43553.1"/>
    </source>
</evidence>
<dbReference type="AlphaFoldDB" id="I3CIW0"/>
<feature type="compositionally biased region" description="Low complexity" evidence="1">
    <location>
        <begin position="261"/>
        <end position="270"/>
    </location>
</feature>
<evidence type="ECO:0000256" key="1">
    <source>
        <dbReference type="SAM" id="MobiDB-lite"/>
    </source>
</evidence>
<reference evidence="2 3" key="1">
    <citation type="submission" date="2011-11" db="EMBL/GenBank/DDBJ databases">
        <title>Improved High-Quality Draft sequence of Beggiatoa alba B18lD.</title>
        <authorList>
            <consortium name="US DOE Joint Genome Institute"/>
            <person name="Lucas S."/>
            <person name="Han J."/>
            <person name="Lapidus A."/>
            <person name="Cheng J.-F."/>
            <person name="Goodwin L."/>
            <person name="Pitluck S."/>
            <person name="Peters L."/>
            <person name="Mikhailova N."/>
            <person name="Held B."/>
            <person name="Detter J.C."/>
            <person name="Han C."/>
            <person name="Tapia R."/>
            <person name="Land M."/>
            <person name="Hauser L."/>
            <person name="Kyrpides N."/>
            <person name="Ivanova N."/>
            <person name="Pagani I."/>
            <person name="Samuel K."/>
            <person name="Teske A."/>
            <person name="Mueller J."/>
            <person name="Woyke T."/>
        </authorList>
    </citation>
    <scope>NUCLEOTIDE SEQUENCE [LARGE SCALE GENOMIC DNA]</scope>
    <source>
        <strain evidence="2 3">B18LD</strain>
    </source>
</reference>
<proteinExistence type="predicted"/>
<gene>
    <name evidence="2" type="ORF">BegalDRAFT_2712</name>
</gene>
<dbReference type="HOGENOM" id="CLU_645065_0_0_6"/>
<sequence length="425" mass="46555">MIWHRTLFLISWLFLSVLPVYAEQTLYEATVPIASRDENLLEDGFARAFAQVMANVSSEQATTDPEKLKKLSAKAKSLVAQYEYREKSDKQLMLVVGFEPQGTKRALRNASINVPRTNPNRTPLLTWIVLEEDTNSRIINEEEGSEAVTILKQQATQRGIPLLFPVLDIDDHIALPLTAVKNAEASSATSVASRYGAETMLVGWISKQPSMWQGQWVVYAKGAVIKNWKNQETALPLLLQRTINEAITEISKVPATPVVISTPTTNNAPTPANPPSTPPSQSTNTPAFTSNPAFTGNPALSNPPSSSGSTFSSKIPPEMATTQNNLGLNNNSASSLPPTNTAVEETVELQITAVDNWQDYVTVNNYLKNIESLRNLQIQHREQGQITFKVTIKGGSSALNQLFATDGVLTMNPQGHNANTYQLVK</sequence>
<accession>I3CIW0</accession>
<evidence type="ECO:0000313" key="3">
    <source>
        <dbReference type="Proteomes" id="UP000005744"/>
    </source>
</evidence>
<evidence type="ECO:0008006" key="4">
    <source>
        <dbReference type="Google" id="ProtNLM"/>
    </source>
</evidence>
<dbReference type="STRING" id="395493.BegalDRAFT_2712"/>
<dbReference type="eggNOG" id="COG3249">
    <property type="taxonomic scope" value="Bacteria"/>
</dbReference>
<feature type="compositionally biased region" description="Low complexity" evidence="1">
    <location>
        <begin position="298"/>
        <end position="325"/>
    </location>
</feature>
<protein>
    <recommendedName>
        <fullName evidence="4">DUF2066 domain-containing protein</fullName>
    </recommendedName>
</protein>
<keyword evidence="3" id="KW-1185">Reference proteome</keyword>
<dbReference type="RefSeq" id="WP_002690827.1">
    <property type="nucleotide sequence ID" value="NZ_JH600070.1"/>
</dbReference>
<dbReference type="EMBL" id="JH600070">
    <property type="protein sequence ID" value="EIJ43553.1"/>
    <property type="molecule type" value="Genomic_DNA"/>
</dbReference>
<dbReference type="InterPro" id="IPR018642">
    <property type="entry name" value="DUF2066"/>
</dbReference>
<organism evidence="2 3">
    <name type="scientific">Beggiatoa alba B18LD</name>
    <dbReference type="NCBI Taxonomy" id="395493"/>
    <lineage>
        <taxon>Bacteria</taxon>
        <taxon>Pseudomonadati</taxon>
        <taxon>Pseudomonadota</taxon>
        <taxon>Gammaproteobacteria</taxon>
        <taxon>Thiotrichales</taxon>
        <taxon>Thiotrichaceae</taxon>
        <taxon>Beggiatoa</taxon>
    </lineage>
</organism>